<proteinExistence type="predicted"/>
<dbReference type="AlphaFoldDB" id="A0A4Y7U2X3"/>
<feature type="non-terminal residue" evidence="2">
    <location>
        <position position="91"/>
    </location>
</feature>
<dbReference type="EMBL" id="QWDN01001354">
    <property type="protein sequence ID" value="TEB40398.1"/>
    <property type="molecule type" value="Genomic_DNA"/>
</dbReference>
<feature type="transmembrane region" description="Helical" evidence="1">
    <location>
        <begin position="44"/>
        <end position="65"/>
    </location>
</feature>
<comment type="caution">
    <text evidence="2">The sequence shown here is derived from an EMBL/GenBank/DDBJ whole genome shotgun (WGS) entry which is preliminary data.</text>
</comment>
<evidence type="ECO:0008006" key="4">
    <source>
        <dbReference type="Google" id="ProtNLM"/>
    </source>
</evidence>
<reference evidence="2 3" key="1">
    <citation type="journal article" date="2018" name="Syst. Appl. Microbiol.">
        <title>Flavobacterium circumlabens sp. nov. and Flavobacterium cupreum sp. nov., two psychrotrophic species isolated from Antarctic environmental samples.</title>
        <authorList>
            <person name="Kralova S."/>
            <person name="Busse H.J."/>
            <person name="Svec P."/>
            <person name="Maslanova I."/>
            <person name="Stankova E."/>
            <person name="Bartak M."/>
            <person name="Sedlacek I."/>
        </authorList>
    </citation>
    <scope>NUCLEOTIDE SEQUENCE [LARGE SCALE GENOMIC DNA]</scope>
    <source>
        <strain evidence="2 3">CCM 8828</strain>
    </source>
</reference>
<sequence length="91" mass="10805">MIEVDNYFKFNNIILTKSINKSYDTPNLLTEKENLISQIRNENYFFSILSFLLLIGIVLAIYYAIKIKNRKIFFEQRFNELMEAPLLDNSS</sequence>
<gene>
    <name evidence="2" type="ORF">D0809_30805</name>
</gene>
<evidence type="ECO:0000256" key="1">
    <source>
        <dbReference type="SAM" id="Phobius"/>
    </source>
</evidence>
<accession>A0A4Y7U2X3</accession>
<keyword evidence="1" id="KW-0472">Membrane</keyword>
<organism evidence="2 3">
    <name type="scientific">Flavobacterium circumlabens</name>
    <dbReference type="NCBI Taxonomy" id="2133765"/>
    <lineage>
        <taxon>Bacteria</taxon>
        <taxon>Pseudomonadati</taxon>
        <taxon>Bacteroidota</taxon>
        <taxon>Flavobacteriia</taxon>
        <taxon>Flavobacteriales</taxon>
        <taxon>Flavobacteriaceae</taxon>
        <taxon>Flavobacterium</taxon>
    </lineage>
</organism>
<keyword evidence="1" id="KW-0812">Transmembrane</keyword>
<protein>
    <recommendedName>
        <fullName evidence="4">Two-component sensor histidine kinase</fullName>
    </recommendedName>
</protein>
<name>A0A4Y7U2X3_9FLAO</name>
<evidence type="ECO:0000313" key="2">
    <source>
        <dbReference type="EMBL" id="TEB40398.1"/>
    </source>
</evidence>
<keyword evidence="1" id="KW-1133">Transmembrane helix</keyword>
<dbReference type="Proteomes" id="UP000298340">
    <property type="component" value="Unassembled WGS sequence"/>
</dbReference>
<evidence type="ECO:0000313" key="3">
    <source>
        <dbReference type="Proteomes" id="UP000298340"/>
    </source>
</evidence>